<feature type="compositionally biased region" description="Polar residues" evidence="1">
    <location>
        <begin position="297"/>
        <end position="306"/>
    </location>
</feature>
<proteinExistence type="predicted"/>
<dbReference type="Proteomes" id="UP000092993">
    <property type="component" value="Unassembled WGS sequence"/>
</dbReference>
<evidence type="ECO:0000313" key="3">
    <source>
        <dbReference type="Proteomes" id="UP000092993"/>
    </source>
</evidence>
<sequence length="1027" mass="114259">MMLRFDPELEIPPDFESDDYANARAAGRRGRRENTPGRTGAATAGGRGSRARSPSGAGGGQEERAKATRFRRECPPPSRITARPSPFAINKIQQFQLCDIWYFTSEGRREAAELQHAIAEETFGLSKTDDGLALRPMAAFKPSRKVVPDSQLSWEQIMQGKAVMLAEMQRAGWNEKHLLALSKFYWDLDNHDLRSETWGTAAIVLYHARIRRSWHESLQRDEGFNIAIISEDVLRQAVDDVLNASRVESIGKLNTLIEEVKGERDRRSSGALAPRGPRRGQDVTSPHHAANADATRGQMTAASRTLSVEGKEIDRPPHRLFEKAHDARASQRAPSVWGGTGTRYPPAHQLPHGMESQQDAGATRAAALSTRKGSSYAPTGSAQEDAAPPTPTTSTNAPAVANSITVLTNVLKHRAHEAFTPLQADQWEFFLRKANLLRRIGRIVAHELKAERYLGPLSRAEVESLIGPFQSSPLGIIPKTKPNTYRLIQDYSFPRTPTPLYSSINSAINSSDYPCTWGTFTTFCLLLARLPPGSQAAVRDVAEAYRNIPLASSQWPGTVVRVDEDDKFVIDTSTSFGCKPNAGVYGNVDDAACDIIRSVGMGPISKWVDDHVFIRILCIFIGEYNRRRKEWHRKIAAAGGRHHEGGRIWYGGDRLPDGRTEEFDEDMSFPIVDLSHDSPRPATDTGFSYNLQDINRVTTRLGIPWQESKDIDFANEFPYTGFVWNISAQTVAISPEKKEKYRAAITAWQASRMHALREVQQLYGKLLHASLVIPAGRAYLTNLEAMLGIFGDRPFMPRTPPLRPLMTSSGGSTSSRAHPFIGQFPAPAFSDASSGVGIAIVINGRWRAWRLLPGWKRDGREIGWAEAVGFELLVQTILQHNDEHPHFKVFGDNKGVVEGWWNGRSRNRQVNAVFRRVHAKLDDCGCVAHSRYVVSASNPADDPSRGIYPPSSLLLPPVPIPEELRAFIIDFDAPFTAAETGLQRQGELPKPLAKEPRDSTAIARAYEGFERDRQNDELLRDELEEWE</sequence>
<gene>
    <name evidence="2" type="ORF">A0H81_06526</name>
</gene>
<dbReference type="STRING" id="5627.A0A1C7M9I3"/>
<dbReference type="EMBL" id="LUGG01000006">
    <property type="protein sequence ID" value="OBZ73565.1"/>
    <property type="molecule type" value="Genomic_DNA"/>
</dbReference>
<dbReference type="PANTHER" id="PTHR33050">
    <property type="entry name" value="REVERSE TRANSCRIPTASE DOMAIN-CONTAINING PROTEIN"/>
    <property type="match status" value="1"/>
</dbReference>
<protein>
    <submittedName>
        <fullName evidence="2">Uncharacterized protein</fullName>
    </submittedName>
</protein>
<feature type="region of interest" description="Disordered" evidence="1">
    <location>
        <begin position="261"/>
        <end position="397"/>
    </location>
</feature>
<feature type="region of interest" description="Disordered" evidence="1">
    <location>
        <begin position="1"/>
        <end position="82"/>
    </location>
</feature>
<comment type="caution">
    <text evidence="2">The sequence shown here is derived from an EMBL/GenBank/DDBJ whole genome shotgun (WGS) entry which is preliminary data.</text>
</comment>
<accession>A0A1C7M9I3</accession>
<dbReference type="OrthoDB" id="3267267at2759"/>
<feature type="compositionally biased region" description="Basic and acidic residues" evidence="1">
    <location>
        <begin position="61"/>
        <end position="74"/>
    </location>
</feature>
<keyword evidence="3" id="KW-1185">Reference proteome</keyword>
<evidence type="ECO:0000313" key="2">
    <source>
        <dbReference type="EMBL" id="OBZ73565.1"/>
    </source>
</evidence>
<dbReference type="PANTHER" id="PTHR33050:SF7">
    <property type="entry name" value="RIBONUCLEASE H"/>
    <property type="match status" value="1"/>
</dbReference>
<organism evidence="2 3">
    <name type="scientific">Grifola frondosa</name>
    <name type="common">Maitake</name>
    <name type="synonym">Polyporus frondosus</name>
    <dbReference type="NCBI Taxonomy" id="5627"/>
    <lineage>
        <taxon>Eukaryota</taxon>
        <taxon>Fungi</taxon>
        <taxon>Dikarya</taxon>
        <taxon>Basidiomycota</taxon>
        <taxon>Agaricomycotina</taxon>
        <taxon>Agaricomycetes</taxon>
        <taxon>Polyporales</taxon>
        <taxon>Grifolaceae</taxon>
        <taxon>Grifola</taxon>
    </lineage>
</organism>
<reference evidence="2 3" key="1">
    <citation type="submission" date="2016-03" db="EMBL/GenBank/DDBJ databases">
        <title>Whole genome sequencing of Grifola frondosa 9006-11.</title>
        <authorList>
            <person name="Min B."/>
            <person name="Park H."/>
            <person name="Kim J.-G."/>
            <person name="Cho H."/>
            <person name="Oh Y.-L."/>
            <person name="Kong W.-S."/>
            <person name="Choi I.-G."/>
        </authorList>
    </citation>
    <scope>NUCLEOTIDE SEQUENCE [LARGE SCALE GENOMIC DNA]</scope>
    <source>
        <strain evidence="2 3">9006-11</strain>
    </source>
</reference>
<feature type="compositionally biased region" description="Acidic residues" evidence="1">
    <location>
        <begin position="8"/>
        <end position="19"/>
    </location>
</feature>
<name>A0A1C7M9I3_GRIFR</name>
<evidence type="ECO:0000256" key="1">
    <source>
        <dbReference type="SAM" id="MobiDB-lite"/>
    </source>
</evidence>
<dbReference type="InterPro" id="IPR052055">
    <property type="entry name" value="Hepadnavirus_pol/RT"/>
</dbReference>
<dbReference type="AlphaFoldDB" id="A0A1C7M9I3"/>
<feature type="compositionally biased region" description="Polar residues" evidence="1">
    <location>
        <begin position="371"/>
        <end position="382"/>
    </location>
</feature>
<feature type="compositionally biased region" description="Basic and acidic residues" evidence="1">
    <location>
        <begin position="309"/>
        <end position="329"/>
    </location>
</feature>